<organism evidence="1">
    <name type="scientific">Ralstonia solanacearum</name>
    <name type="common">Pseudomonas solanacearum</name>
    <dbReference type="NCBI Taxonomy" id="305"/>
    <lineage>
        <taxon>Bacteria</taxon>
        <taxon>Pseudomonadati</taxon>
        <taxon>Pseudomonadota</taxon>
        <taxon>Betaproteobacteria</taxon>
        <taxon>Burkholderiales</taxon>
        <taxon>Burkholderiaceae</taxon>
        <taxon>Ralstonia</taxon>
        <taxon>Ralstonia solanacearum species complex</taxon>
    </lineage>
</organism>
<accession>A0A0S4TVQ6</accession>
<proteinExistence type="predicted"/>
<evidence type="ECO:0000313" key="1">
    <source>
        <dbReference type="EMBL" id="CUV14122.1"/>
    </source>
</evidence>
<dbReference type="EMBL" id="LN899819">
    <property type="protein sequence ID" value="CUV14122.1"/>
    <property type="molecule type" value="Genomic_DNA"/>
</dbReference>
<protein>
    <submittedName>
        <fullName evidence="1">Uncharacterized protein</fullName>
    </submittedName>
</protein>
<reference evidence="1" key="1">
    <citation type="submission" date="2015-10" db="EMBL/GenBank/DDBJ databases">
        <authorList>
            <person name="Gilbert D.G."/>
        </authorList>
    </citation>
    <scope>NUCLEOTIDE SEQUENCE</scope>
    <source>
        <strain evidence="1">Phyl III-seqv23</strain>
    </source>
</reference>
<sequence>MIALPVVLKPSMLSRPHCRRMAHKLSYTGSVALENHLFREFLHKLRPMMKRQFRVLKPSRTENLTTCPFT</sequence>
<name>A0A0S4TVQ6_RALSL</name>
<dbReference type="AlphaFoldDB" id="A0A0S4TVQ6"/>
<gene>
    <name evidence="1" type="ORF">RUN39_v1_700014</name>
</gene>